<gene>
    <name evidence="2" type="ORF">A3F00_01875</name>
</gene>
<feature type="domain" description="Transglycosylase SLT" evidence="1">
    <location>
        <begin position="154"/>
        <end position="247"/>
    </location>
</feature>
<reference evidence="2 3" key="1">
    <citation type="journal article" date="2016" name="Nat. Commun.">
        <title>Thousands of microbial genomes shed light on interconnected biogeochemical processes in an aquifer system.</title>
        <authorList>
            <person name="Anantharaman K."/>
            <person name="Brown C.T."/>
            <person name="Hug L.A."/>
            <person name="Sharon I."/>
            <person name="Castelle C.J."/>
            <person name="Probst A.J."/>
            <person name="Thomas B.C."/>
            <person name="Singh A."/>
            <person name="Wilkins M.J."/>
            <person name="Karaoz U."/>
            <person name="Brodie E.L."/>
            <person name="Williams K.H."/>
            <person name="Hubbard S.S."/>
            <person name="Banfield J.F."/>
        </authorList>
    </citation>
    <scope>NUCLEOTIDE SEQUENCE [LARGE SCALE GENOMIC DNA]</scope>
</reference>
<dbReference type="Proteomes" id="UP000176527">
    <property type="component" value="Unassembled WGS sequence"/>
</dbReference>
<sequence length="278" mass="30614">MSDQLNEGEPKETRNGINRRSFITFTAKTLAYAAAAATALVNPFESNRGNNNTQQKAGAQIPGVEVIDHITSENQTDQLFEGIKAFVFEKYIQNDLSQINQKIEAAAKEHLDKTEFFPPFAAKIKNYHALIINAAKTIEKITGKTVDPDWIGIMFGLILAESSGDPGAVHVDPEDPNNEEKEDRGLCQIKLPTERIVRNKLNWGEVNIFDPGINITIGLEYLMILMEKYNDPVLALSAYNFGDEVVDAHRDKGGHPLSNPGIENVIKVLGSAKAVLLG</sequence>
<evidence type="ECO:0000313" key="2">
    <source>
        <dbReference type="EMBL" id="OGE38937.1"/>
    </source>
</evidence>
<dbReference type="AlphaFoldDB" id="A0A1F5KDC2"/>
<accession>A0A1F5KDC2</accession>
<dbReference type="InterPro" id="IPR023346">
    <property type="entry name" value="Lysozyme-like_dom_sf"/>
</dbReference>
<dbReference type="EMBL" id="MFDE01000008">
    <property type="protein sequence ID" value="OGE38937.1"/>
    <property type="molecule type" value="Genomic_DNA"/>
</dbReference>
<dbReference type="Gene3D" id="1.10.530.10">
    <property type="match status" value="1"/>
</dbReference>
<name>A0A1F5KDC2_9BACT</name>
<dbReference type="InterPro" id="IPR008258">
    <property type="entry name" value="Transglycosylase_SLT_dom_1"/>
</dbReference>
<evidence type="ECO:0000259" key="1">
    <source>
        <dbReference type="Pfam" id="PF01464"/>
    </source>
</evidence>
<evidence type="ECO:0000313" key="3">
    <source>
        <dbReference type="Proteomes" id="UP000176527"/>
    </source>
</evidence>
<dbReference type="Pfam" id="PF01464">
    <property type="entry name" value="SLT"/>
    <property type="match status" value="1"/>
</dbReference>
<dbReference type="SUPFAM" id="SSF53955">
    <property type="entry name" value="Lysozyme-like"/>
    <property type="match status" value="1"/>
</dbReference>
<comment type="caution">
    <text evidence="2">The sequence shown here is derived from an EMBL/GenBank/DDBJ whole genome shotgun (WGS) entry which is preliminary data.</text>
</comment>
<dbReference type="PROSITE" id="PS51318">
    <property type="entry name" value="TAT"/>
    <property type="match status" value="1"/>
</dbReference>
<proteinExistence type="predicted"/>
<organism evidence="2 3">
    <name type="scientific">Candidatus Daviesbacteria bacterium RIFCSPHIGHO2_12_FULL_37_11</name>
    <dbReference type="NCBI Taxonomy" id="1797777"/>
    <lineage>
        <taxon>Bacteria</taxon>
        <taxon>Candidatus Daviesiibacteriota</taxon>
    </lineage>
</organism>
<dbReference type="InterPro" id="IPR006311">
    <property type="entry name" value="TAT_signal"/>
</dbReference>
<protein>
    <recommendedName>
        <fullName evidence="1">Transglycosylase SLT domain-containing protein</fullName>
    </recommendedName>
</protein>